<feature type="region of interest" description="Disordered" evidence="1">
    <location>
        <begin position="123"/>
        <end position="159"/>
    </location>
</feature>
<keyword evidence="4" id="KW-1185">Reference proteome</keyword>
<protein>
    <submittedName>
        <fullName evidence="3">Uncharacterized protein</fullName>
    </submittedName>
</protein>
<feature type="compositionally biased region" description="Basic and acidic residues" evidence="1">
    <location>
        <begin position="137"/>
        <end position="159"/>
    </location>
</feature>
<evidence type="ECO:0000256" key="2">
    <source>
        <dbReference type="SAM" id="SignalP"/>
    </source>
</evidence>
<sequence length="159" mass="18964">MPWQSNLRVWLPILSFLGRMYSNFAFDGNMRFRSMLLKLGRRSQIHEHDEVFRLQKTLRHRLRKFLTFVKERNRKALRESTACSSRSEFNLDGDNVAMFVRKWLREMVLVICNKQNVEHRLAKNTLQRNTSTPVRKHTSECTPRDMPDDLTTRDKVDPA</sequence>
<feature type="compositionally biased region" description="Polar residues" evidence="1">
    <location>
        <begin position="124"/>
        <end position="133"/>
    </location>
</feature>
<dbReference type="EMBL" id="JASNQZ010000021">
    <property type="protein sequence ID" value="KAL0945051.1"/>
    <property type="molecule type" value="Genomic_DNA"/>
</dbReference>
<accession>A0ABR3IP21</accession>
<evidence type="ECO:0000313" key="3">
    <source>
        <dbReference type="EMBL" id="KAL0945051.1"/>
    </source>
</evidence>
<evidence type="ECO:0000256" key="1">
    <source>
        <dbReference type="SAM" id="MobiDB-lite"/>
    </source>
</evidence>
<gene>
    <name evidence="3" type="ORF">HGRIS_014970</name>
</gene>
<feature type="chain" id="PRO_5046972150" evidence="2">
    <location>
        <begin position="26"/>
        <end position="159"/>
    </location>
</feature>
<comment type="caution">
    <text evidence="3">The sequence shown here is derived from an EMBL/GenBank/DDBJ whole genome shotgun (WGS) entry which is preliminary data.</text>
</comment>
<reference evidence="4" key="1">
    <citation type="submission" date="2024-06" db="EMBL/GenBank/DDBJ databases">
        <title>Multi-omics analyses provide insights into the biosynthesis of the anticancer antibiotic pleurotin in Hohenbuehelia grisea.</title>
        <authorList>
            <person name="Weaver J.A."/>
            <person name="Alberti F."/>
        </authorList>
    </citation>
    <scope>NUCLEOTIDE SEQUENCE [LARGE SCALE GENOMIC DNA]</scope>
    <source>
        <strain evidence="4">T-177</strain>
    </source>
</reference>
<evidence type="ECO:0000313" key="4">
    <source>
        <dbReference type="Proteomes" id="UP001556367"/>
    </source>
</evidence>
<proteinExistence type="predicted"/>
<name>A0ABR3IP21_9AGAR</name>
<dbReference type="Proteomes" id="UP001556367">
    <property type="component" value="Unassembled WGS sequence"/>
</dbReference>
<keyword evidence="2" id="KW-0732">Signal</keyword>
<organism evidence="3 4">
    <name type="scientific">Hohenbuehelia grisea</name>
    <dbReference type="NCBI Taxonomy" id="104357"/>
    <lineage>
        <taxon>Eukaryota</taxon>
        <taxon>Fungi</taxon>
        <taxon>Dikarya</taxon>
        <taxon>Basidiomycota</taxon>
        <taxon>Agaricomycotina</taxon>
        <taxon>Agaricomycetes</taxon>
        <taxon>Agaricomycetidae</taxon>
        <taxon>Agaricales</taxon>
        <taxon>Pleurotineae</taxon>
        <taxon>Pleurotaceae</taxon>
        <taxon>Hohenbuehelia</taxon>
    </lineage>
</organism>
<feature type="signal peptide" evidence="2">
    <location>
        <begin position="1"/>
        <end position="25"/>
    </location>
</feature>